<dbReference type="RefSeq" id="WP_021709460.1">
    <property type="nucleotide sequence ID" value="NZ_BATL01000028.1"/>
</dbReference>
<keyword evidence="5 6" id="KW-0472">Membrane</keyword>
<keyword evidence="9" id="KW-1185">Reference proteome</keyword>
<evidence type="ECO:0000313" key="9">
    <source>
        <dbReference type="Proteomes" id="UP000016567"/>
    </source>
</evidence>
<evidence type="ECO:0000313" key="8">
    <source>
        <dbReference type="EMBL" id="GAD75704.1"/>
    </source>
</evidence>
<proteinExistence type="predicted"/>
<evidence type="ECO:0000256" key="4">
    <source>
        <dbReference type="ARBA" id="ARBA00022989"/>
    </source>
</evidence>
<evidence type="ECO:0000256" key="5">
    <source>
        <dbReference type="ARBA" id="ARBA00023136"/>
    </source>
</evidence>
<dbReference type="PANTHER" id="PTHR35007:SF2">
    <property type="entry name" value="PILUS ASSEMBLE PROTEIN"/>
    <property type="match status" value="1"/>
</dbReference>
<evidence type="ECO:0000256" key="1">
    <source>
        <dbReference type="ARBA" id="ARBA00004651"/>
    </source>
</evidence>
<keyword evidence="4 6" id="KW-1133">Transmembrane helix</keyword>
<protein>
    <recommendedName>
        <fullName evidence="7">Type II secretion system protein GspF domain-containing protein</fullName>
    </recommendedName>
</protein>
<accession>U3C2M1</accession>
<dbReference type="eggNOG" id="COG2064">
    <property type="taxonomic scope" value="Bacteria"/>
</dbReference>
<dbReference type="STRING" id="1219077.VAZ01S_028_00580"/>
<keyword evidence="3 6" id="KW-0812">Transmembrane</keyword>
<dbReference type="Proteomes" id="UP000016567">
    <property type="component" value="Unassembled WGS sequence"/>
</dbReference>
<dbReference type="GO" id="GO:0005886">
    <property type="term" value="C:plasma membrane"/>
    <property type="evidence" value="ECO:0007669"/>
    <property type="project" value="UniProtKB-SubCell"/>
</dbReference>
<dbReference type="InterPro" id="IPR018076">
    <property type="entry name" value="T2SS_GspF_dom"/>
</dbReference>
<reference evidence="8 9" key="1">
    <citation type="submission" date="2013-09" db="EMBL/GenBank/DDBJ databases">
        <title>Whole genome shotgun sequence of Vibrio azureus NBRC 104587.</title>
        <authorList>
            <person name="Isaki S."/>
            <person name="Hosoyama A."/>
            <person name="Numata M."/>
            <person name="Hashimoto M."/>
            <person name="Hosoyama Y."/>
            <person name="Tsuchikane K."/>
            <person name="Noguchi M."/>
            <person name="Hirakata S."/>
            <person name="Ichikawa N."/>
            <person name="Ohji S."/>
            <person name="Yamazoe A."/>
            <person name="Fujita N."/>
        </authorList>
    </citation>
    <scope>NUCLEOTIDE SEQUENCE [LARGE SCALE GENOMIC DNA]</scope>
    <source>
        <strain evidence="8 9">NBRC 104587</strain>
    </source>
</reference>
<feature type="domain" description="Type II secretion system protein GspF" evidence="7">
    <location>
        <begin position="159"/>
        <end position="286"/>
    </location>
</feature>
<name>U3C2M1_9VIBR</name>
<organism evidence="8 9">
    <name type="scientific">Vibrio azureus NBRC 104587</name>
    <dbReference type="NCBI Taxonomy" id="1219077"/>
    <lineage>
        <taxon>Bacteria</taxon>
        <taxon>Pseudomonadati</taxon>
        <taxon>Pseudomonadota</taxon>
        <taxon>Gammaproteobacteria</taxon>
        <taxon>Vibrionales</taxon>
        <taxon>Vibrionaceae</taxon>
        <taxon>Vibrio</taxon>
    </lineage>
</organism>
<comment type="caution">
    <text evidence="8">The sequence shown here is derived from an EMBL/GenBank/DDBJ whole genome shotgun (WGS) entry which is preliminary data.</text>
</comment>
<evidence type="ECO:0000259" key="7">
    <source>
        <dbReference type="Pfam" id="PF00482"/>
    </source>
</evidence>
<dbReference type="PANTHER" id="PTHR35007">
    <property type="entry name" value="INTEGRAL MEMBRANE PROTEIN-RELATED"/>
    <property type="match status" value="1"/>
</dbReference>
<evidence type="ECO:0000256" key="3">
    <source>
        <dbReference type="ARBA" id="ARBA00022692"/>
    </source>
</evidence>
<feature type="transmembrane region" description="Helical" evidence="6">
    <location>
        <begin position="6"/>
        <end position="23"/>
    </location>
</feature>
<evidence type="ECO:0000256" key="6">
    <source>
        <dbReference type="SAM" id="Phobius"/>
    </source>
</evidence>
<sequence>MIVAISLIVFFIGVFIFIINSLNMKKEQDYVDNFIFMISDHDDKQEYYSIFNQISEKKKLLDDFLYSLLSKYFSESEMFTMLPSGGLIEKKHKTNFFLCVFLEVALFIYFIFFISGVSIKSFTIVIVFVYVNNILVKLFFEKFFIKEERTRIKVNFTYFLDLLATATKSGMTIELALIAVSEYIGSMSLSLSNYIHIYSNDISTNGFTVASENLRKNIEIQEIKDFTAVLENAVESGAAVNDALRMLSKETRSFHFIETEEKIGKISAKMGVPLILFIMFPIIVEIIAPGVLNLMSKL</sequence>
<dbReference type="EMBL" id="BATL01000028">
    <property type="protein sequence ID" value="GAD75704.1"/>
    <property type="molecule type" value="Genomic_DNA"/>
</dbReference>
<feature type="transmembrane region" description="Helical" evidence="6">
    <location>
        <begin position="96"/>
        <end position="115"/>
    </location>
</feature>
<comment type="subcellular location">
    <subcellularLocation>
        <location evidence="1">Cell membrane</location>
        <topology evidence="1">Multi-pass membrane protein</topology>
    </subcellularLocation>
</comment>
<dbReference type="Pfam" id="PF00482">
    <property type="entry name" value="T2SSF"/>
    <property type="match status" value="1"/>
</dbReference>
<dbReference type="AlphaFoldDB" id="U3C2M1"/>
<evidence type="ECO:0000256" key="2">
    <source>
        <dbReference type="ARBA" id="ARBA00022475"/>
    </source>
</evidence>
<keyword evidence="2" id="KW-1003">Cell membrane</keyword>
<gene>
    <name evidence="8" type="ORF">VAZ01S_028_00580</name>
</gene>
<feature type="transmembrane region" description="Helical" evidence="6">
    <location>
        <begin position="121"/>
        <end position="140"/>
    </location>
</feature>
<feature type="transmembrane region" description="Helical" evidence="6">
    <location>
        <begin position="272"/>
        <end position="292"/>
    </location>
</feature>